<dbReference type="Proteomes" id="UP000241206">
    <property type="component" value="Unassembled WGS sequence"/>
</dbReference>
<dbReference type="InterPro" id="IPR011738">
    <property type="entry name" value="Phage_CHP"/>
</dbReference>
<keyword evidence="2" id="KW-1185">Reference proteome</keyword>
<sequence length="198" mass="21162">MLAHLIVTGIVPAGGDAPPADDGEPVSLVEARRQCRFLDNDTTHDATLDHLRKAARSYVEAYTGLSLIERTAQLRFTRWADIARLPVAPVSAATIQYIGADNITATLDPVDYDLFVDGYESGVDLLAPAPSLGRGRAPITVQVSTGFTPSSVPLHVKQAILLLIAWWFDNPTAIVTGPALGEPPHAVAALLCNDRLFA</sequence>
<accession>A0A2T4HVU5</accession>
<comment type="caution">
    <text evidence="1">The sequence shown here is derived from an EMBL/GenBank/DDBJ whole genome shotgun (WGS) entry which is preliminary data.</text>
</comment>
<dbReference type="EMBL" id="PHHF01000049">
    <property type="protein sequence ID" value="PTD19905.1"/>
    <property type="molecule type" value="Genomic_DNA"/>
</dbReference>
<evidence type="ECO:0000313" key="2">
    <source>
        <dbReference type="Proteomes" id="UP000241206"/>
    </source>
</evidence>
<organism evidence="1 2">
    <name type="scientific">Edaphosphingomonas fennica</name>
    <dbReference type="NCBI Taxonomy" id="114404"/>
    <lineage>
        <taxon>Bacteria</taxon>
        <taxon>Pseudomonadati</taxon>
        <taxon>Pseudomonadota</taxon>
        <taxon>Alphaproteobacteria</taxon>
        <taxon>Sphingomonadales</taxon>
        <taxon>Rhizorhabdaceae</taxon>
        <taxon>Edaphosphingomonas</taxon>
    </lineage>
</organism>
<evidence type="ECO:0000313" key="1">
    <source>
        <dbReference type="EMBL" id="PTD19905.1"/>
    </source>
</evidence>
<protein>
    <recommendedName>
        <fullName evidence="3">Phage gp6-like head-tail connector protein</fullName>
    </recommendedName>
</protein>
<dbReference type="AlphaFoldDB" id="A0A2T4HVU5"/>
<reference evidence="1 2" key="1">
    <citation type="submission" date="2017-11" db="EMBL/GenBank/DDBJ databases">
        <title>Sphingomonas oleivorans sp. nov., isolated from oil-contaminated soil.</title>
        <authorList>
            <person name="Wang L."/>
            <person name="Chen L."/>
        </authorList>
    </citation>
    <scope>NUCLEOTIDE SEQUENCE [LARGE SCALE GENOMIC DNA]</scope>
    <source>
        <strain evidence="1 2">K101</strain>
    </source>
</reference>
<dbReference type="CDD" id="cd08054">
    <property type="entry name" value="gp6"/>
    <property type="match status" value="1"/>
</dbReference>
<gene>
    <name evidence="1" type="ORF">CV103_12000</name>
</gene>
<evidence type="ECO:0008006" key="3">
    <source>
        <dbReference type="Google" id="ProtNLM"/>
    </source>
</evidence>
<dbReference type="Gene3D" id="1.10.3230.30">
    <property type="entry name" value="Phage gp6-like head-tail connector protein"/>
    <property type="match status" value="1"/>
</dbReference>
<name>A0A2T4HVU5_9SPHN</name>
<dbReference type="RefSeq" id="WP_107395060.1">
    <property type="nucleotide sequence ID" value="NZ_PHHF01000049.1"/>
</dbReference>
<proteinExistence type="predicted"/>
<dbReference type="NCBIfam" id="TIGR02215">
    <property type="entry name" value="phage_chp_gp8"/>
    <property type="match status" value="1"/>
</dbReference>